<organism evidence="1 2">
    <name type="scientific">Rhododendron molle</name>
    <name type="common">Chinese azalea</name>
    <name type="synonym">Azalea mollis</name>
    <dbReference type="NCBI Taxonomy" id="49168"/>
    <lineage>
        <taxon>Eukaryota</taxon>
        <taxon>Viridiplantae</taxon>
        <taxon>Streptophyta</taxon>
        <taxon>Embryophyta</taxon>
        <taxon>Tracheophyta</taxon>
        <taxon>Spermatophyta</taxon>
        <taxon>Magnoliopsida</taxon>
        <taxon>eudicotyledons</taxon>
        <taxon>Gunneridae</taxon>
        <taxon>Pentapetalae</taxon>
        <taxon>asterids</taxon>
        <taxon>Ericales</taxon>
        <taxon>Ericaceae</taxon>
        <taxon>Ericoideae</taxon>
        <taxon>Rhodoreae</taxon>
        <taxon>Rhododendron</taxon>
    </lineage>
</organism>
<dbReference type="EMBL" id="CM046392">
    <property type="protein sequence ID" value="KAI8556210.1"/>
    <property type="molecule type" value="Genomic_DNA"/>
</dbReference>
<accession>A0ACC0NSL6</accession>
<protein>
    <submittedName>
        <fullName evidence="1">Uncharacterized protein</fullName>
    </submittedName>
</protein>
<evidence type="ECO:0000313" key="2">
    <source>
        <dbReference type="Proteomes" id="UP001062846"/>
    </source>
</evidence>
<name>A0ACC0NSL6_RHOML</name>
<reference evidence="1" key="1">
    <citation type="submission" date="2022-02" db="EMBL/GenBank/DDBJ databases">
        <title>Plant Genome Project.</title>
        <authorList>
            <person name="Zhang R.-G."/>
        </authorList>
    </citation>
    <scope>NUCLEOTIDE SEQUENCE</scope>
    <source>
        <strain evidence="1">AT1</strain>
    </source>
</reference>
<sequence length="150" mass="16780">MFGAIRLAVTFHGRKSLPVTTRLALVDTRFMQYQHACIATVQTTLNAGTVIFTFYPNFNMPLADPHLQTALKVQVQIGGASQISTTYAATLHYQMAYRLQNHAFDMSLPSSTDEALFLTVNAPHQASCVHVPRQISRAKNNKIKEKDMRN</sequence>
<gene>
    <name evidence="1" type="ORF">RHMOL_Rhmol05G0234600</name>
</gene>
<proteinExistence type="predicted"/>
<keyword evidence="2" id="KW-1185">Reference proteome</keyword>
<comment type="caution">
    <text evidence="1">The sequence shown here is derived from an EMBL/GenBank/DDBJ whole genome shotgun (WGS) entry which is preliminary data.</text>
</comment>
<dbReference type="Proteomes" id="UP001062846">
    <property type="component" value="Chromosome 5"/>
</dbReference>
<evidence type="ECO:0000313" key="1">
    <source>
        <dbReference type="EMBL" id="KAI8556210.1"/>
    </source>
</evidence>